<dbReference type="AlphaFoldDB" id="A0A351RD36"/>
<protein>
    <submittedName>
        <fullName evidence="1">Uncharacterized protein</fullName>
    </submittedName>
</protein>
<dbReference type="Proteomes" id="UP000264313">
    <property type="component" value="Unassembled WGS sequence"/>
</dbReference>
<organism evidence="1 2">
    <name type="scientific">Methylotenera mobilis</name>
    <dbReference type="NCBI Taxonomy" id="359408"/>
    <lineage>
        <taxon>Bacteria</taxon>
        <taxon>Pseudomonadati</taxon>
        <taxon>Pseudomonadota</taxon>
        <taxon>Betaproteobacteria</taxon>
        <taxon>Nitrosomonadales</taxon>
        <taxon>Methylophilaceae</taxon>
        <taxon>Methylotenera</taxon>
    </lineage>
</organism>
<sequence length="586" mass="61413">MATIDEIAAGLRSGAPVQKPTTVTQTFDPKYIDSYGELVSGTTNSNLAANLGKYGTVTDAYGNPIFDQNTLSSYYSDPSALDKSTKAISSVAGKAINTGLTTWADEVLQKETLDPVTGNPVNWVGGFGGAQYKAAKTALMANPTNNVRWTTQKTQAQTIADQAVADAKTEADAKIAADAKVKADADAKIQADAATKLATEQDTANQLAQQTANDLKLKNATAPLDTKTLGGGFDVNGNPVNSTVTSGITQDMIDKGMLNVAKVGAPTTVVNPNSAADVTKMVDAAKAAEVNVTPDSMVSNQLSGLLAKNNPYIQQAVNAANLQASRRGMLNTGAAAGFAQDAAIKAALPIAQQDALARQKANEANAAAQNQLLNTGLGLKATSMDRQAQNDIQVQNWNAANKIAVDTTNTQAINAATNLFTTAMLNNLNDLSKSNVENAQELNRLITSGNITIAAKASDAVIAQLASKQTLENDKQLAIFNNSLKMVNDQIAADVQRARDAFIGDLDMTKQANLAVDTLTAQYNDTIQKYNLTADMNASTKASLANVASMKYLADVRDTYNRYSATATIVNTSAGKTATSLVSPTK</sequence>
<comment type="caution">
    <text evidence="1">The sequence shown here is derived from an EMBL/GenBank/DDBJ whole genome shotgun (WGS) entry which is preliminary data.</text>
</comment>
<reference evidence="1 2" key="1">
    <citation type="journal article" date="2018" name="Nat. Biotechnol.">
        <title>A standardized bacterial taxonomy based on genome phylogeny substantially revises the tree of life.</title>
        <authorList>
            <person name="Parks D.H."/>
            <person name="Chuvochina M."/>
            <person name="Waite D.W."/>
            <person name="Rinke C."/>
            <person name="Skarshewski A."/>
            <person name="Chaumeil P.A."/>
            <person name="Hugenholtz P."/>
        </authorList>
    </citation>
    <scope>NUCLEOTIDE SEQUENCE [LARGE SCALE GENOMIC DNA]</scope>
    <source>
        <strain evidence="1">UBA9958</strain>
    </source>
</reference>
<name>A0A351RD36_9PROT</name>
<evidence type="ECO:0000313" key="2">
    <source>
        <dbReference type="Proteomes" id="UP000264313"/>
    </source>
</evidence>
<accession>A0A351RD36</accession>
<dbReference type="EMBL" id="DNAA01000249">
    <property type="protein sequence ID" value="HBA09957.1"/>
    <property type="molecule type" value="Genomic_DNA"/>
</dbReference>
<proteinExistence type="predicted"/>
<evidence type="ECO:0000313" key="1">
    <source>
        <dbReference type="EMBL" id="HBA09957.1"/>
    </source>
</evidence>
<gene>
    <name evidence="1" type="ORF">DCW48_10740</name>
</gene>